<dbReference type="EMBL" id="LGEM01000119">
    <property type="protein sequence ID" value="KUP95587.1"/>
    <property type="molecule type" value="Genomic_DNA"/>
</dbReference>
<organism evidence="1 2">
    <name type="scientific">Thermobifida cellulosilytica TB100</name>
    <dbReference type="NCBI Taxonomy" id="665004"/>
    <lineage>
        <taxon>Bacteria</taxon>
        <taxon>Bacillati</taxon>
        <taxon>Actinomycetota</taxon>
        <taxon>Actinomycetes</taxon>
        <taxon>Streptosporangiales</taxon>
        <taxon>Nocardiopsidaceae</taxon>
        <taxon>Thermobifida</taxon>
    </lineage>
</organism>
<evidence type="ECO:0000313" key="2">
    <source>
        <dbReference type="Proteomes" id="UP000074382"/>
    </source>
</evidence>
<dbReference type="Proteomes" id="UP000074382">
    <property type="component" value="Unassembled WGS sequence"/>
</dbReference>
<protein>
    <submittedName>
        <fullName evidence="1">Uncharacterized protein</fullName>
    </submittedName>
</protein>
<proteinExistence type="predicted"/>
<gene>
    <name evidence="1" type="ORF">AC529_16740</name>
</gene>
<dbReference type="RefSeq" id="WP_068758509.1">
    <property type="nucleotide sequence ID" value="NZ_KQ950187.1"/>
</dbReference>
<name>A0A147KE86_THECS</name>
<reference evidence="2" key="1">
    <citation type="journal article" date="2017" name="Acta Aliment.">
        <title>Plant polysaccharide degrading enzyme system of Thermpbifida cellulosilytica TB100 revealed by de novo genome project data.</title>
        <authorList>
            <person name="Toth A."/>
            <person name="Baka E."/>
            <person name="Luzics S."/>
            <person name="Bata-Vidacs I."/>
            <person name="Nagy I."/>
            <person name="Balint B."/>
            <person name="Herceg R."/>
            <person name="Olasz F."/>
            <person name="Wilk T."/>
            <person name="Nagy T."/>
            <person name="Kriszt B."/>
            <person name="Nagy I."/>
            <person name="Kukolya J."/>
        </authorList>
    </citation>
    <scope>NUCLEOTIDE SEQUENCE [LARGE SCALE GENOMIC DNA]</scope>
    <source>
        <strain evidence="2">TB100</strain>
    </source>
</reference>
<dbReference type="AlphaFoldDB" id="A0A147KE86"/>
<dbReference type="STRING" id="665004.AC529_16740"/>
<evidence type="ECO:0000313" key="1">
    <source>
        <dbReference type="EMBL" id="KUP95587.1"/>
    </source>
</evidence>
<accession>A0A147KE86</accession>
<keyword evidence="2" id="KW-1185">Reference proteome</keyword>
<dbReference type="PATRIC" id="fig|665004.4.peg.3922"/>
<comment type="caution">
    <text evidence="1">The sequence shown here is derived from an EMBL/GenBank/DDBJ whole genome shotgun (WGS) entry which is preliminary data.</text>
</comment>
<sequence>MSIYPPTEYSRLTVAAALLLGRPRPGPRRRRRLRVPVPAPVLDALGYALAVAAGALAHHLGTLLGHLG</sequence>